<dbReference type="EMBL" id="QKYT01001229">
    <property type="protein sequence ID" value="RIA79583.1"/>
    <property type="molecule type" value="Genomic_DNA"/>
</dbReference>
<evidence type="ECO:0000313" key="2">
    <source>
        <dbReference type="Proteomes" id="UP000265703"/>
    </source>
</evidence>
<name>A0A397RZH9_9GLOM</name>
<dbReference type="AlphaFoldDB" id="A0A397RZH9"/>
<comment type="caution">
    <text evidence="1">The sequence shown here is derived from an EMBL/GenBank/DDBJ whole genome shotgun (WGS) entry which is preliminary data.</text>
</comment>
<organism evidence="1 2">
    <name type="scientific">Glomus cerebriforme</name>
    <dbReference type="NCBI Taxonomy" id="658196"/>
    <lineage>
        <taxon>Eukaryota</taxon>
        <taxon>Fungi</taxon>
        <taxon>Fungi incertae sedis</taxon>
        <taxon>Mucoromycota</taxon>
        <taxon>Glomeromycotina</taxon>
        <taxon>Glomeromycetes</taxon>
        <taxon>Glomerales</taxon>
        <taxon>Glomeraceae</taxon>
        <taxon>Glomus</taxon>
    </lineage>
</organism>
<protein>
    <submittedName>
        <fullName evidence="1">Uncharacterized protein</fullName>
    </submittedName>
</protein>
<evidence type="ECO:0000313" key="1">
    <source>
        <dbReference type="EMBL" id="RIA79583.1"/>
    </source>
</evidence>
<keyword evidence="2" id="KW-1185">Reference proteome</keyword>
<reference evidence="1 2" key="1">
    <citation type="submission" date="2018-06" db="EMBL/GenBank/DDBJ databases">
        <title>Comparative genomics reveals the genomic features of Rhizophagus irregularis, R. cerebriforme, R. diaphanum and Gigaspora rosea, and their symbiotic lifestyle signature.</title>
        <authorList>
            <person name="Morin E."/>
            <person name="San Clemente H."/>
            <person name="Chen E.C.H."/>
            <person name="De La Providencia I."/>
            <person name="Hainaut M."/>
            <person name="Kuo A."/>
            <person name="Kohler A."/>
            <person name="Murat C."/>
            <person name="Tang N."/>
            <person name="Roy S."/>
            <person name="Loubradou J."/>
            <person name="Henrissat B."/>
            <person name="Grigoriev I.V."/>
            <person name="Corradi N."/>
            <person name="Roux C."/>
            <person name="Martin F.M."/>
        </authorList>
    </citation>
    <scope>NUCLEOTIDE SEQUENCE [LARGE SCALE GENOMIC DNA]</scope>
    <source>
        <strain evidence="1 2">DAOM 227022</strain>
    </source>
</reference>
<accession>A0A397RZH9</accession>
<dbReference type="OrthoDB" id="2441748at2759"/>
<dbReference type="Proteomes" id="UP000265703">
    <property type="component" value="Unassembled WGS sequence"/>
</dbReference>
<proteinExistence type="predicted"/>
<sequence>MLENIWSNPAFRPEFAESLNEGTYVNNIVAPLIHVALYDNPFGESAFIMTVKT</sequence>
<gene>
    <name evidence="1" type="ORF">C1645_840359</name>
</gene>